<gene>
    <name evidence="2" type="ORF">UVI_02061540</name>
</gene>
<reference evidence="3" key="1">
    <citation type="journal article" date="2016" name="Genome Announc.">
        <title>Genome sequence of Ustilaginoidea virens IPU010, a rice pathogenic fungus causing false smut.</title>
        <authorList>
            <person name="Kumagai T."/>
            <person name="Ishii T."/>
            <person name="Terai G."/>
            <person name="Umemura M."/>
            <person name="Machida M."/>
            <person name="Asai K."/>
        </authorList>
    </citation>
    <scope>NUCLEOTIDE SEQUENCE [LARGE SCALE GENOMIC DNA]</scope>
    <source>
        <strain evidence="3">IPU010</strain>
    </source>
</reference>
<dbReference type="EMBL" id="BBTG02000069">
    <property type="protein sequence ID" value="GAO19693.1"/>
    <property type="molecule type" value="Genomic_DNA"/>
</dbReference>
<evidence type="ECO:0000256" key="1">
    <source>
        <dbReference type="SAM" id="MobiDB-lite"/>
    </source>
</evidence>
<sequence length="126" mass="13738">MPGAQIGAAPGRDHERDEGEEQGRVGGGFLMASSWNVEQDQVAKVSSGACREDEGFSSVIRDLTSGKWILGSWRLEVESWKLKVSDVCRREDGQQGRALFCALWLGRRTPHRPVDGLQGGAAHGTF</sequence>
<accession>A0A1B5L7P5</accession>
<evidence type="ECO:0000313" key="2">
    <source>
        <dbReference type="EMBL" id="GAO19693.1"/>
    </source>
</evidence>
<feature type="compositionally biased region" description="Basic and acidic residues" evidence="1">
    <location>
        <begin position="11"/>
        <end position="23"/>
    </location>
</feature>
<proteinExistence type="predicted"/>
<evidence type="ECO:0000313" key="3">
    <source>
        <dbReference type="Proteomes" id="UP000054053"/>
    </source>
</evidence>
<dbReference type="AlphaFoldDB" id="A0A1B5L7P5"/>
<name>A0A1B5L7P5_USTVR</name>
<protein>
    <submittedName>
        <fullName evidence="2">Uncharacterized protein</fullName>
    </submittedName>
</protein>
<dbReference type="Proteomes" id="UP000054053">
    <property type="component" value="Unassembled WGS sequence"/>
</dbReference>
<organism evidence="2 3">
    <name type="scientific">Ustilaginoidea virens</name>
    <name type="common">Rice false smut fungus</name>
    <name type="synonym">Villosiclava virens</name>
    <dbReference type="NCBI Taxonomy" id="1159556"/>
    <lineage>
        <taxon>Eukaryota</taxon>
        <taxon>Fungi</taxon>
        <taxon>Dikarya</taxon>
        <taxon>Ascomycota</taxon>
        <taxon>Pezizomycotina</taxon>
        <taxon>Sordariomycetes</taxon>
        <taxon>Hypocreomycetidae</taxon>
        <taxon>Hypocreales</taxon>
        <taxon>Clavicipitaceae</taxon>
        <taxon>Ustilaginoidea</taxon>
    </lineage>
</organism>
<comment type="caution">
    <text evidence="2">The sequence shown here is derived from an EMBL/GenBank/DDBJ whole genome shotgun (WGS) entry which is preliminary data.</text>
</comment>
<feature type="region of interest" description="Disordered" evidence="1">
    <location>
        <begin position="1"/>
        <end position="26"/>
    </location>
</feature>